<dbReference type="AlphaFoldDB" id="A0AAD5TQA7"/>
<dbReference type="PANTHER" id="PTHR28159:SF1">
    <property type="entry name" value="TRAFFICKING PROTEIN PARTICLE COMPLEX II-SPECIFIC SUBUNIT 65"/>
    <property type="match status" value="1"/>
</dbReference>
<feature type="domain" description="Trafficking protein particle complex II-specific subunit 65 IgD3" evidence="2">
    <location>
        <begin position="505"/>
        <end position="646"/>
    </location>
</feature>
<evidence type="ECO:0000256" key="1">
    <source>
        <dbReference type="SAM" id="MobiDB-lite"/>
    </source>
</evidence>
<accession>A0AAD5TQA7</accession>
<proteinExistence type="predicted"/>
<sequence length="652" mass="69785">MHATVVSSIVDDAHFDIVFPATDANDPESILAAPARPNAFYGVFRRDAVSATKVSAAMLAEIASRGLAVTVTAGIREMEPPLPATSASVAGIPSPLALAPPPAAHHHIPVGSLAPGRHRAATTGAQAVGRKPLSVNAGHLAGSPTLSRRTSSLKAGGRSPGGAAASSSSADAVRKSNFADRVKTPVAGTPVPPHHRDAEMVFSQSYGAGAGGAELEPLISANGSLAIFPLRIPIAVGTPKSGLSSYDLSVSATITAKGTQHDPVTADEALCDPDEFDAPNLLAGLSNDPFFNPERLPKHSLPHHARKPSIVPYRIASRVVEKALGLEPMATVRVGVTNLRPSVTLVSLMLETSSREDAVCHIDDLRVFMTHAVTSPVDDFQWKDEPLRFQEELHVVYSSTLLDVSPFDVENAASPLKNQQSSAVTSLSSLDSLTCAQIDRELTIALEGRCSMPGTRNQKIVSNWFLNTPSSGSDSNVMVDGVPTYGKKHNIVTKEVEMPAEPEFSGFRLSFSVPGPVFVRKVFTAQLFLINRTDQIWYITVVVPSKEPSARNMFPTAAEPIVSGSKVPDLRAREQDFLQRYTAMEQREASLVCLENNVELGPLRPNSCETVNLHFVALKGTSHVIEHIQLLDRKTGRVIDLRDVLEIQLESN</sequence>
<protein>
    <recommendedName>
        <fullName evidence="2">Trafficking protein particle complex II-specific subunit 65 IgD3 domain-containing protein</fullName>
    </recommendedName>
</protein>
<reference evidence="3" key="1">
    <citation type="submission" date="2020-05" db="EMBL/GenBank/DDBJ databases">
        <title>Phylogenomic resolution of chytrid fungi.</title>
        <authorList>
            <person name="Stajich J.E."/>
            <person name="Amses K."/>
            <person name="Simmons R."/>
            <person name="Seto K."/>
            <person name="Myers J."/>
            <person name="Bonds A."/>
            <person name="Quandt C.A."/>
            <person name="Barry K."/>
            <person name="Liu P."/>
            <person name="Grigoriev I."/>
            <person name="Longcore J.E."/>
            <person name="James T.Y."/>
        </authorList>
    </citation>
    <scope>NUCLEOTIDE SEQUENCE</scope>
    <source>
        <strain evidence="3">JEL0379</strain>
    </source>
</reference>
<organism evidence="3 4">
    <name type="scientific">Geranomyces variabilis</name>
    <dbReference type="NCBI Taxonomy" id="109894"/>
    <lineage>
        <taxon>Eukaryota</taxon>
        <taxon>Fungi</taxon>
        <taxon>Fungi incertae sedis</taxon>
        <taxon>Chytridiomycota</taxon>
        <taxon>Chytridiomycota incertae sedis</taxon>
        <taxon>Chytridiomycetes</taxon>
        <taxon>Spizellomycetales</taxon>
        <taxon>Powellomycetaceae</taxon>
        <taxon>Geranomyces</taxon>
    </lineage>
</organism>
<comment type="caution">
    <text evidence="3">The sequence shown here is derived from an EMBL/GenBank/DDBJ whole genome shotgun (WGS) entry which is preliminary data.</text>
</comment>
<feature type="compositionally biased region" description="Low complexity" evidence="1">
    <location>
        <begin position="155"/>
        <end position="170"/>
    </location>
</feature>
<feature type="compositionally biased region" description="Basic and acidic residues" evidence="1">
    <location>
        <begin position="172"/>
        <end position="183"/>
    </location>
</feature>
<gene>
    <name evidence="3" type="ORF">HDU87_005986</name>
</gene>
<feature type="compositionally biased region" description="Polar residues" evidence="1">
    <location>
        <begin position="144"/>
        <end position="153"/>
    </location>
</feature>
<dbReference type="InterPro" id="IPR024662">
    <property type="entry name" value="Trs65"/>
</dbReference>
<dbReference type="Proteomes" id="UP001212152">
    <property type="component" value="Unassembled WGS sequence"/>
</dbReference>
<dbReference type="GO" id="GO:0006891">
    <property type="term" value="P:intra-Golgi vesicle-mediated transport"/>
    <property type="evidence" value="ECO:0007669"/>
    <property type="project" value="InterPro"/>
</dbReference>
<dbReference type="Pfam" id="PF12735">
    <property type="entry name" value="IgD3_Trs65"/>
    <property type="match status" value="1"/>
</dbReference>
<dbReference type="EMBL" id="JADGJQ010000005">
    <property type="protein sequence ID" value="KAJ3183870.1"/>
    <property type="molecule type" value="Genomic_DNA"/>
</dbReference>
<dbReference type="GO" id="GO:1990071">
    <property type="term" value="C:TRAPPII protein complex"/>
    <property type="evidence" value="ECO:0007669"/>
    <property type="project" value="InterPro"/>
</dbReference>
<evidence type="ECO:0000313" key="4">
    <source>
        <dbReference type="Proteomes" id="UP001212152"/>
    </source>
</evidence>
<feature type="region of interest" description="Disordered" evidence="1">
    <location>
        <begin position="107"/>
        <end position="195"/>
    </location>
</feature>
<evidence type="ECO:0000313" key="3">
    <source>
        <dbReference type="EMBL" id="KAJ3183870.1"/>
    </source>
</evidence>
<name>A0AAD5TQA7_9FUNG</name>
<dbReference type="PANTHER" id="PTHR28159">
    <property type="entry name" value="TRAFFICKING PROTEIN PARTICLE COMPLEX II-SPECIFIC SUBUNIT 65"/>
    <property type="match status" value="1"/>
</dbReference>
<evidence type="ECO:0000259" key="2">
    <source>
        <dbReference type="Pfam" id="PF12735"/>
    </source>
</evidence>
<dbReference type="InterPro" id="IPR055420">
    <property type="entry name" value="IgD3_Trs65"/>
</dbReference>
<keyword evidence="4" id="KW-1185">Reference proteome</keyword>